<feature type="signal peptide" evidence="1">
    <location>
        <begin position="1"/>
        <end position="20"/>
    </location>
</feature>
<protein>
    <recommendedName>
        <fullName evidence="4">T9SS type A sorting domain-containing protein</fullName>
    </recommendedName>
</protein>
<evidence type="ECO:0008006" key="4">
    <source>
        <dbReference type="Google" id="ProtNLM"/>
    </source>
</evidence>
<sequence>MKRYVLWLIIAMIANFSAMAQCSFAPNMDFETGGFSNWQITLGSNAPPIAWSATVVPPVINQAEIMSGTGTDGYGGFPVVCPTSILPGNNFSLKLGGTLAGQRATRAKYTVTVPATESYVVVNYAFALVIQDPGHDEVDQPFFKASAYDNSGNVLSCASYNYNAVSLPGFILSANPIGGGMTWYQNWRTGSLKIPLSASPATIEFVTADCSQGGHFAYAYVDVDCTPFLSTIRPCYPGTTSLPNAPQGYSTYNWYELPLWTFISSTTAGGAPSISAPSSPTDYALVMTAFPGFGCNETLYVHAEPRPGADPGHIADITMCQGDIVTPSHTGTPTPGGTWSIQNPLIASLSPGGTVTGLAGGTTLITYSVSNDCGPTYATATITVIPTPLAGHIDDMTMCEGSSVMPVHTGPYSPGGTWSIDNTAIADINADGSIRGVAGGTTTVTYSYTNACGTAFTTALVSVNPLPTFTGFAEVTGHHCEGTELTFQFYTAPNAIIYFETVPGGLAYGLALGSGLFSYSTTAASPNTSIHIISIEDPLSHCTIYPDAWLHICVDPVPDVRSVWGDKLEICVGETVTFSSLIMGLGSGTGTWSTDNPGVIDLGLAGYVGLGVGPGTATVYYGVTNCCASSSNSTVITVNPLPSVTDISYFGCLLPCPNMDLYFHITGTPGATVYWSWQDPATLIWHSGLTATIPASGIATVFATPGASGEGMVYVRIDDIISDKGCHGRNNAGGMIKIAWPQATIMNDPETKCVGQTMTLYFQGPKYGKAWFHLAPSGPDMYVDLDATGQGTYTTGPLAAGTYTYCITGATGCCTHMYAGNCFTFTVYEYPTVVVSATPNPVCEGDNVVFTTTVTPTATDYVWSFADPVRPGFIVGLPSVTLSSVTMADNGYNGVTVYNHRCGTSASVNLVVRALPVVTSITYVGCKIPCPGTPLVYKITGTPGATVTWEYNDPCCPGTITGSPVTLNSSGVGYATVLYGVHNEGMVVMTATSVTSHLAPYCKGVKLQSCKQKVAWPYADICSNGKAACGTKPVTLQICGSPNTTVSVTATPAVFPPILVPLDAMGNGSFTRTIGVTTTFQVAWVLGCCLHTVAGTPVTVVRLPYPTMTLTYNDPLCEGNDLVLTATCTGCTDPYYWEGPAYPTGMGILPDYSSTPTYTISGVTPAYNGLYAVTGAAVDRNARLRCEANSVVDVIVHPLPVVSMTCGGAVCPSAATSPVTLNFTGGPSLGSVSFTSSPSFPGGSGSAGLNISGDGSATVAVPTSSMPVHFALTSVTASAADGGCTNHHILAGCSITDSVVTPPTGCPVYYDDVTNSLVVVGWVPGVFVKIWALDASLNPVAGGTITLTAAVTPMSPLYSGALYLTVFQFGIGDCTWGFDCNVHMPYPAPRPGAAEEGDMAATADAASLVRIIPNPNTGTFTLMGDIAGMTGEKTMEMEIVDMLGRAIYKNTVPVTNGHIKAAVKMDDEIANGTYLLRITGNDQNRTIRFVVQK</sequence>
<dbReference type="Gene3D" id="2.60.40.1080">
    <property type="match status" value="2"/>
</dbReference>
<keyword evidence="1" id="KW-0732">Signal</keyword>
<gene>
    <name evidence="2" type="ORF">GCM10023093_08960</name>
</gene>
<dbReference type="RefSeq" id="WP_345079174.1">
    <property type="nucleotide sequence ID" value="NZ_BAABFA010000007.1"/>
</dbReference>
<dbReference type="InterPro" id="IPR026444">
    <property type="entry name" value="Secre_tail"/>
</dbReference>
<dbReference type="EMBL" id="BAABFA010000007">
    <property type="protein sequence ID" value="GAA4462412.1"/>
    <property type="molecule type" value="Genomic_DNA"/>
</dbReference>
<dbReference type="Gene3D" id="2.60.40.10">
    <property type="entry name" value="Immunoglobulins"/>
    <property type="match status" value="1"/>
</dbReference>
<dbReference type="InterPro" id="IPR013783">
    <property type="entry name" value="Ig-like_fold"/>
</dbReference>
<feature type="chain" id="PRO_5046377653" description="T9SS type A sorting domain-containing protein" evidence="1">
    <location>
        <begin position="21"/>
        <end position="1493"/>
    </location>
</feature>
<name>A0ABP8N6Z4_9BACT</name>
<comment type="caution">
    <text evidence="2">The sequence shown here is derived from an EMBL/GenBank/DDBJ whole genome shotgun (WGS) entry which is preliminary data.</text>
</comment>
<keyword evidence="3" id="KW-1185">Reference proteome</keyword>
<accession>A0ABP8N6Z4</accession>
<evidence type="ECO:0000313" key="3">
    <source>
        <dbReference type="Proteomes" id="UP001500067"/>
    </source>
</evidence>
<reference evidence="3" key="1">
    <citation type="journal article" date="2019" name="Int. J. Syst. Evol. Microbiol.">
        <title>The Global Catalogue of Microorganisms (GCM) 10K type strain sequencing project: providing services to taxonomists for standard genome sequencing and annotation.</title>
        <authorList>
            <consortium name="The Broad Institute Genomics Platform"/>
            <consortium name="The Broad Institute Genome Sequencing Center for Infectious Disease"/>
            <person name="Wu L."/>
            <person name="Ma J."/>
        </authorList>
    </citation>
    <scope>NUCLEOTIDE SEQUENCE [LARGE SCALE GENOMIC DNA]</scope>
    <source>
        <strain evidence="3">JCM 32105</strain>
    </source>
</reference>
<proteinExistence type="predicted"/>
<evidence type="ECO:0000313" key="2">
    <source>
        <dbReference type="EMBL" id="GAA4462412.1"/>
    </source>
</evidence>
<organism evidence="2 3">
    <name type="scientific">Nemorincola caseinilytica</name>
    <dbReference type="NCBI Taxonomy" id="2054315"/>
    <lineage>
        <taxon>Bacteria</taxon>
        <taxon>Pseudomonadati</taxon>
        <taxon>Bacteroidota</taxon>
        <taxon>Chitinophagia</taxon>
        <taxon>Chitinophagales</taxon>
        <taxon>Chitinophagaceae</taxon>
        <taxon>Nemorincola</taxon>
    </lineage>
</organism>
<evidence type="ECO:0000256" key="1">
    <source>
        <dbReference type="SAM" id="SignalP"/>
    </source>
</evidence>
<dbReference type="NCBIfam" id="TIGR04183">
    <property type="entry name" value="Por_Secre_tail"/>
    <property type="match status" value="1"/>
</dbReference>
<dbReference type="Proteomes" id="UP001500067">
    <property type="component" value="Unassembled WGS sequence"/>
</dbReference>